<evidence type="ECO:0000313" key="2">
    <source>
        <dbReference type="Proteomes" id="UP000199503"/>
    </source>
</evidence>
<reference evidence="2" key="1">
    <citation type="submission" date="2016-10" db="EMBL/GenBank/DDBJ databases">
        <authorList>
            <person name="Varghese N."/>
            <person name="Submissions S."/>
        </authorList>
    </citation>
    <scope>NUCLEOTIDE SEQUENCE [LARGE SCALE GENOMIC DNA]</scope>
    <source>
        <strain evidence="2">DSM 44437</strain>
    </source>
</reference>
<gene>
    <name evidence="1" type="ORF">SAMN04488000_10132</name>
</gene>
<dbReference type="OrthoDB" id="3360700at2"/>
<keyword evidence="2" id="KW-1185">Reference proteome</keyword>
<name>A0A1H9A559_9PSEU</name>
<proteinExistence type="predicted"/>
<protein>
    <submittedName>
        <fullName evidence="1">Uncharacterized protein</fullName>
    </submittedName>
</protein>
<organism evidence="1 2">
    <name type="scientific">Lentzea albida</name>
    <dbReference type="NCBI Taxonomy" id="65499"/>
    <lineage>
        <taxon>Bacteria</taxon>
        <taxon>Bacillati</taxon>
        <taxon>Actinomycetota</taxon>
        <taxon>Actinomycetes</taxon>
        <taxon>Pseudonocardiales</taxon>
        <taxon>Pseudonocardiaceae</taxon>
        <taxon>Lentzea</taxon>
    </lineage>
</organism>
<dbReference type="RefSeq" id="WP_089907556.1">
    <property type="nucleotide sequence ID" value="NZ_FOFV01000001.1"/>
</dbReference>
<dbReference type="Proteomes" id="UP000199503">
    <property type="component" value="Unassembled WGS sequence"/>
</dbReference>
<accession>A0A1H9A559</accession>
<evidence type="ECO:0000313" key="1">
    <source>
        <dbReference type="EMBL" id="SEP71862.1"/>
    </source>
</evidence>
<dbReference type="EMBL" id="FOFV01000001">
    <property type="protein sequence ID" value="SEP71862.1"/>
    <property type="molecule type" value="Genomic_DNA"/>
</dbReference>
<sequence length="321" mass="35779">MSAGVEFVADVVLTGTVLGLDANLGPDVAAEVMGGPGGENRDSRTCWRSYGLVEVGWYLRRRGLGWKGEHLAVQVHRLRHGDDWLDDAVAARYGRFGGLVVFDEVRAELAARGAGLVPVGGPETGYRQYWQPEAQVTLHVGVGPEFPDGAVEKVFTAFGQDFTISFDGDPKAVWQQVKAVAGMSAEQRIRWAARKAPEDFRSWWRYCARLAAARTSSHGELRGRDRFVELVFWMWDHGLREGVYTAKEIAYLRAEFVARLEELHPELALPSHDEVVGACLDHVGEAMTRDDKNLVDAARLLRHGLTDTSRFDAVYERRRTA</sequence>
<dbReference type="AlphaFoldDB" id="A0A1H9A559"/>